<feature type="transmembrane region" description="Helical" evidence="1">
    <location>
        <begin position="47"/>
        <end position="66"/>
    </location>
</feature>
<organism evidence="2 3">
    <name type="scientific">Candidatus Gottesmanbacteria bacterium GW2011_GWC2_39_8</name>
    <dbReference type="NCBI Taxonomy" id="1618450"/>
    <lineage>
        <taxon>Bacteria</taxon>
        <taxon>Candidatus Gottesmaniibacteriota</taxon>
    </lineage>
</organism>
<evidence type="ECO:0000313" key="3">
    <source>
        <dbReference type="Proteomes" id="UP000034539"/>
    </source>
</evidence>
<evidence type="ECO:0000256" key="1">
    <source>
        <dbReference type="SAM" id="Phobius"/>
    </source>
</evidence>
<keyword evidence="1" id="KW-0812">Transmembrane</keyword>
<dbReference type="Proteomes" id="UP000034539">
    <property type="component" value="Unassembled WGS sequence"/>
</dbReference>
<dbReference type="InterPro" id="IPR013783">
    <property type="entry name" value="Ig-like_fold"/>
</dbReference>
<keyword evidence="1" id="KW-0472">Membrane</keyword>
<dbReference type="Gene3D" id="2.60.40.10">
    <property type="entry name" value="Immunoglobulins"/>
    <property type="match status" value="1"/>
</dbReference>
<sequence>EYLGLNKKELLERFDRERHLYRLTNHEIVLTKSNKPLTTMWLFTPKIFAISIGLLIILFVSTYIGFQVKSFAAAPELLIISPQSKSVKVIKDDEVSLVGKTSTDAKVEINGQVVSVENNGTFKQTVGLNKGENTFVVSAIGRNSKSKVELVTIEAEY</sequence>
<reference evidence="2 3" key="1">
    <citation type="journal article" date="2015" name="Nature">
        <title>rRNA introns, odd ribosomes, and small enigmatic genomes across a large radiation of phyla.</title>
        <authorList>
            <person name="Brown C.T."/>
            <person name="Hug L.A."/>
            <person name="Thomas B.C."/>
            <person name="Sharon I."/>
            <person name="Castelle C.J."/>
            <person name="Singh A."/>
            <person name="Wilkins M.J."/>
            <person name="Williams K.H."/>
            <person name="Banfield J.F."/>
        </authorList>
    </citation>
    <scope>NUCLEOTIDE SEQUENCE [LARGE SCALE GENOMIC DNA]</scope>
</reference>
<gene>
    <name evidence="2" type="ORF">UT63_C0027G0012</name>
</gene>
<accession>A0A0G0PYJ1</accession>
<feature type="non-terminal residue" evidence="2">
    <location>
        <position position="1"/>
    </location>
</feature>
<keyword evidence="1" id="KW-1133">Transmembrane helix</keyword>
<name>A0A0G0PYJ1_9BACT</name>
<dbReference type="AlphaFoldDB" id="A0A0G0PYJ1"/>
<proteinExistence type="predicted"/>
<dbReference type="Pfam" id="PF09136">
    <property type="entry name" value="Glucodextran_B"/>
    <property type="match status" value="1"/>
</dbReference>
<protein>
    <submittedName>
        <fullName evidence="2">Uncharacterized protein</fullName>
    </submittedName>
</protein>
<evidence type="ECO:0000313" key="2">
    <source>
        <dbReference type="EMBL" id="KKR32968.1"/>
    </source>
</evidence>
<comment type="caution">
    <text evidence="2">The sequence shown here is derived from an EMBL/GenBank/DDBJ whole genome shotgun (WGS) entry which is preliminary data.</text>
</comment>
<dbReference type="EMBL" id="LBXN01000027">
    <property type="protein sequence ID" value="KKR32968.1"/>
    <property type="molecule type" value="Genomic_DNA"/>
</dbReference>